<dbReference type="InterPro" id="IPR057326">
    <property type="entry name" value="KR_dom"/>
</dbReference>
<dbReference type="Proteomes" id="UP000657177">
    <property type="component" value="Unassembled WGS sequence"/>
</dbReference>
<evidence type="ECO:0000256" key="1">
    <source>
        <dbReference type="ARBA" id="ARBA00006484"/>
    </source>
</evidence>
<dbReference type="PRINTS" id="PR00081">
    <property type="entry name" value="GDHRDH"/>
</dbReference>
<organism evidence="4 5">
    <name type="scientific">Capillibacterium thermochitinicola</name>
    <dbReference type="NCBI Taxonomy" id="2699427"/>
    <lineage>
        <taxon>Bacteria</taxon>
        <taxon>Bacillati</taxon>
        <taxon>Bacillota</taxon>
        <taxon>Capillibacterium</taxon>
    </lineage>
</organism>
<accession>A0A8J6HYF6</accession>
<comment type="similarity">
    <text evidence="1">Belongs to the short-chain dehydrogenases/reductases (SDR) family.</text>
</comment>
<dbReference type="PROSITE" id="PS00061">
    <property type="entry name" value="ADH_SHORT"/>
    <property type="match status" value="1"/>
</dbReference>
<dbReference type="SMART" id="SM00822">
    <property type="entry name" value="PKS_KR"/>
    <property type="match status" value="1"/>
</dbReference>
<dbReference type="NCBIfam" id="NF005559">
    <property type="entry name" value="PRK07231.1"/>
    <property type="match status" value="1"/>
</dbReference>
<evidence type="ECO:0000313" key="4">
    <source>
        <dbReference type="EMBL" id="MBA2131968.1"/>
    </source>
</evidence>
<evidence type="ECO:0000256" key="2">
    <source>
        <dbReference type="ARBA" id="ARBA00023002"/>
    </source>
</evidence>
<dbReference type="FunFam" id="3.40.50.720:FF:000173">
    <property type="entry name" value="3-oxoacyl-[acyl-carrier protein] reductase"/>
    <property type="match status" value="1"/>
</dbReference>
<gene>
    <name evidence="4" type="primary">fabG</name>
    <name evidence="4" type="ORF">G5B42_00120</name>
</gene>
<sequence length="256" mass="27500">MFFCITSGRGVNLKKTVIITGAARGIGRACAELFAAHGYQVLINYHRSVAAAEELGRSLQERGFRVALFQADVCSRPQVDRMVEYCQTVFGPVDLLINNAGIAQSRLFIDLAVEDWENMIRTNLTGVFHCTQSVLRTMLPRRQGKIINIASMWGQVGASCEVHYSAAKAGVIGLTKALAKEVGPANIQVNCIAPGIIETDMMAPFTAEEKTALKGQTPLERFGTADEVAACALFLASDAANFITGQVIGVNGGFVV</sequence>
<protein>
    <submittedName>
        <fullName evidence="4">3-oxoacyl-ACP reductase FabG</fullName>
    </submittedName>
</protein>
<reference evidence="4" key="1">
    <citation type="submission" date="2020-06" db="EMBL/GenBank/DDBJ databases">
        <title>Novel chitinolytic bacterium.</title>
        <authorList>
            <person name="Ungkulpasvich U."/>
            <person name="Kosugi A."/>
            <person name="Uke A."/>
        </authorList>
    </citation>
    <scope>NUCLEOTIDE SEQUENCE</scope>
    <source>
        <strain evidence="4">UUS1-1</strain>
    </source>
</reference>
<dbReference type="GO" id="GO:0016491">
    <property type="term" value="F:oxidoreductase activity"/>
    <property type="evidence" value="ECO:0007669"/>
    <property type="project" value="UniProtKB-KW"/>
</dbReference>
<evidence type="ECO:0000313" key="5">
    <source>
        <dbReference type="Proteomes" id="UP000657177"/>
    </source>
</evidence>
<dbReference type="PRINTS" id="PR00080">
    <property type="entry name" value="SDRFAMILY"/>
</dbReference>
<dbReference type="Pfam" id="PF13561">
    <property type="entry name" value="adh_short_C2"/>
    <property type="match status" value="1"/>
</dbReference>
<dbReference type="GO" id="GO:0032787">
    <property type="term" value="P:monocarboxylic acid metabolic process"/>
    <property type="evidence" value="ECO:0007669"/>
    <property type="project" value="UniProtKB-ARBA"/>
</dbReference>
<dbReference type="SUPFAM" id="SSF51735">
    <property type="entry name" value="NAD(P)-binding Rossmann-fold domains"/>
    <property type="match status" value="1"/>
</dbReference>
<evidence type="ECO:0000259" key="3">
    <source>
        <dbReference type="SMART" id="SM00822"/>
    </source>
</evidence>
<dbReference type="NCBIfam" id="NF009466">
    <property type="entry name" value="PRK12826.1-2"/>
    <property type="match status" value="1"/>
</dbReference>
<dbReference type="NCBIfam" id="NF047420">
    <property type="entry name" value="EF_P_mod_YmfI"/>
    <property type="match status" value="1"/>
</dbReference>
<dbReference type="InterPro" id="IPR036291">
    <property type="entry name" value="NAD(P)-bd_dom_sf"/>
</dbReference>
<dbReference type="InterPro" id="IPR020904">
    <property type="entry name" value="Sc_DH/Rdtase_CS"/>
</dbReference>
<dbReference type="PANTHER" id="PTHR42879:SF2">
    <property type="entry name" value="3-OXOACYL-[ACYL-CARRIER-PROTEIN] REDUCTASE FABG"/>
    <property type="match status" value="1"/>
</dbReference>
<dbReference type="Gene3D" id="3.40.50.720">
    <property type="entry name" value="NAD(P)-binding Rossmann-like Domain"/>
    <property type="match status" value="1"/>
</dbReference>
<dbReference type="InterPro" id="IPR002347">
    <property type="entry name" value="SDR_fam"/>
</dbReference>
<name>A0A8J6HYF6_9FIRM</name>
<keyword evidence="5" id="KW-1185">Reference proteome</keyword>
<feature type="domain" description="Ketoreductase" evidence="3">
    <location>
        <begin position="15"/>
        <end position="199"/>
    </location>
</feature>
<dbReference type="AlphaFoldDB" id="A0A8J6HYF6"/>
<dbReference type="EMBL" id="JAAKDE010000001">
    <property type="protein sequence ID" value="MBA2131968.1"/>
    <property type="molecule type" value="Genomic_DNA"/>
</dbReference>
<proteinExistence type="inferred from homology"/>
<comment type="caution">
    <text evidence="4">The sequence shown here is derived from an EMBL/GenBank/DDBJ whole genome shotgun (WGS) entry which is preliminary data.</text>
</comment>
<dbReference type="PANTHER" id="PTHR42879">
    <property type="entry name" value="3-OXOACYL-(ACYL-CARRIER-PROTEIN) REDUCTASE"/>
    <property type="match status" value="1"/>
</dbReference>
<keyword evidence="2" id="KW-0560">Oxidoreductase</keyword>
<dbReference type="InterPro" id="IPR050259">
    <property type="entry name" value="SDR"/>
</dbReference>